<dbReference type="GO" id="GO:0005737">
    <property type="term" value="C:cytoplasm"/>
    <property type="evidence" value="ECO:0007669"/>
    <property type="project" value="TreeGrafter"/>
</dbReference>
<dbReference type="InterPro" id="IPR030846">
    <property type="entry name" value="DnaG_bac"/>
</dbReference>
<dbReference type="Gene3D" id="1.20.50.20">
    <property type="entry name" value="DnaG, RNA polymerase domain, helical bundle"/>
    <property type="match status" value="1"/>
</dbReference>
<dbReference type="InterPro" id="IPR050219">
    <property type="entry name" value="DnaG_primase"/>
</dbReference>
<evidence type="ECO:0000256" key="11">
    <source>
        <dbReference type="ARBA" id="ARBA00023163"/>
    </source>
</evidence>
<evidence type="ECO:0000256" key="10">
    <source>
        <dbReference type="ARBA" id="ARBA00023125"/>
    </source>
</evidence>
<evidence type="ECO:0000256" key="7">
    <source>
        <dbReference type="ARBA" id="ARBA00022771"/>
    </source>
</evidence>
<dbReference type="FunFam" id="3.40.1360.10:FF:000002">
    <property type="entry name" value="DNA primase"/>
    <property type="match status" value="1"/>
</dbReference>
<comment type="cofactor">
    <cofactor evidence="12 13 14">
        <name>Zn(2+)</name>
        <dbReference type="ChEBI" id="CHEBI:29105"/>
    </cofactor>
    <text evidence="12 13 14">Binds 1 zinc ion per monomer.</text>
</comment>
<dbReference type="EC" id="2.7.7.101" evidence="12"/>
<dbReference type="NCBIfam" id="TIGR01391">
    <property type="entry name" value="dnaG"/>
    <property type="match status" value="1"/>
</dbReference>
<keyword evidence="7 12" id="KW-0863">Zinc-finger</keyword>
<dbReference type="Pfam" id="PF10410">
    <property type="entry name" value="DnaB_bind"/>
    <property type="match status" value="1"/>
</dbReference>
<dbReference type="PIRSF" id="PIRSF002811">
    <property type="entry name" value="DnaG"/>
    <property type="match status" value="1"/>
</dbReference>
<keyword evidence="11 12" id="KW-0804">Transcription</keyword>
<dbReference type="Gene3D" id="1.10.860.10">
    <property type="entry name" value="DNAb Helicase, Chain A"/>
    <property type="match status" value="1"/>
</dbReference>
<dbReference type="RefSeq" id="WP_058492833.1">
    <property type="nucleotide sequence ID" value="NZ_CBCRUR010000007.1"/>
</dbReference>
<evidence type="ECO:0000256" key="2">
    <source>
        <dbReference type="ARBA" id="ARBA00022515"/>
    </source>
</evidence>
<name>A0A0W1AHH4_9GAMM</name>
<dbReference type="Gene3D" id="3.90.580.10">
    <property type="entry name" value="Zinc finger, CHC2-type domain"/>
    <property type="match status" value="1"/>
</dbReference>
<dbReference type="SMART" id="SM00766">
    <property type="entry name" value="DnaG_DnaB_bind"/>
    <property type="match status" value="1"/>
</dbReference>
<proteinExistence type="inferred from homology"/>
<keyword evidence="8 12" id="KW-0862">Zinc</keyword>
<dbReference type="SUPFAM" id="SSF57783">
    <property type="entry name" value="Zinc beta-ribbon"/>
    <property type="match status" value="1"/>
</dbReference>
<dbReference type="GO" id="GO:1990077">
    <property type="term" value="C:primosome complex"/>
    <property type="evidence" value="ECO:0007669"/>
    <property type="project" value="UniProtKB-KW"/>
</dbReference>
<evidence type="ECO:0000256" key="4">
    <source>
        <dbReference type="ARBA" id="ARBA00022695"/>
    </source>
</evidence>
<gene>
    <name evidence="12" type="primary">dnaG</name>
    <name evidence="16" type="ORF">Lwor_1013</name>
</gene>
<dbReference type="FunFam" id="3.90.980.10:FF:000001">
    <property type="entry name" value="DNA primase"/>
    <property type="match status" value="1"/>
</dbReference>
<evidence type="ECO:0000313" key="17">
    <source>
        <dbReference type="Proteomes" id="UP000054662"/>
    </source>
</evidence>
<reference evidence="16 17" key="1">
    <citation type="submission" date="2015-11" db="EMBL/GenBank/DDBJ databases">
        <title>Genomic analysis of 38 Legionella species identifies large and diverse effector repertoires.</title>
        <authorList>
            <person name="Burstein D."/>
            <person name="Amaro F."/>
            <person name="Zusman T."/>
            <person name="Lifshitz Z."/>
            <person name="Cohen O."/>
            <person name="Gilbert J.A."/>
            <person name="Pupko T."/>
            <person name="Shuman H.A."/>
            <person name="Segal G."/>
        </authorList>
    </citation>
    <scope>NUCLEOTIDE SEQUENCE [LARGE SCALE GENOMIC DNA]</scope>
    <source>
        <strain evidence="16 17">ATCC 49508</strain>
    </source>
</reference>
<dbReference type="EMBL" id="LNZC01000009">
    <property type="protein sequence ID" value="KTD80770.1"/>
    <property type="molecule type" value="Genomic_DNA"/>
</dbReference>
<evidence type="ECO:0000256" key="13">
    <source>
        <dbReference type="PIRNR" id="PIRNR002811"/>
    </source>
</evidence>
<comment type="similarity">
    <text evidence="12 13">Belongs to the DnaG primase family.</text>
</comment>
<dbReference type="GO" id="GO:0003677">
    <property type="term" value="F:DNA binding"/>
    <property type="evidence" value="ECO:0007669"/>
    <property type="project" value="UniProtKB-KW"/>
</dbReference>
<evidence type="ECO:0000313" key="16">
    <source>
        <dbReference type="EMBL" id="KTD80770.1"/>
    </source>
</evidence>
<dbReference type="InterPro" id="IPR013264">
    <property type="entry name" value="DNAG_N"/>
</dbReference>
<dbReference type="FunFam" id="3.90.580.10:FF:000001">
    <property type="entry name" value="DNA primase"/>
    <property type="match status" value="1"/>
</dbReference>
<accession>A0A0W1AHH4</accession>
<evidence type="ECO:0000256" key="12">
    <source>
        <dbReference type="HAMAP-Rule" id="MF_00974"/>
    </source>
</evidence>
<dbReference type="InterPro" id="IPR006295">
    <property type="entry name" value="DNA_primase_DnaG"/>
</dbReference>
<dbReference type="InterPro" id="IPR002694">
    <property type="entry name" value="Znf_CHC2"/>
</dbReference>
<keyword evidence="2 12" id="KW-0639">Primosome</keyword>
<keyword evidence="10 12" id="KW-0238">DNA-binding</keyword>
<dbReference type="Pfam" id="PF08275">
    <property type="entry name" value="DNAG_N"/>
    <property type="match status" value="1"/>
</dbReference>
<dbReference type="InterPro" id="IPR019475">
    <property type="entry name" value="DNA_primase_DnaB-bd"/>
</dbReference>
<keyword evidence="3 12" id="KW-0808">Transferase</keyword>
<dbReference type="SUPFAM" id="SSF56731">
    <property type="entry name" value="DNA primase core"/>
    <property type="match status" value="1"/>
</dbReference>
<evidence type="ECO:0000256" key="9">
    <source>
        <dbReference type="ARBA" id="ARBA00022842"/>
    </source>
</evidence>
<organism evidence="16 17">
    <name type="scientific">Legionella worsleiensis</name>
    <dbReference type="NCBI Taxonomy" id="45076"/>
    <lineage>
        <taxon>Bacteria</taxon>
        <taxon>Pseudomonadati</taxon>
        <taxon>Pseudomonadota</taxon>
        <taxon>Gammaproteobacteria</taxon>
        <taxon>Legionellales</taxon>
        <taxon>Legionellaceae</taxon>
        <taxon>Legionella</taxon>
    </lineage>
</organism>
<feature type="zinc finger region" description="CHC2-type" evidence="12 14">
    <location>
        <begin position="40"/>
        <end position="64"/>
    </location>
</feature>
<evidence type="ECO:0000256" key="5">
    <source>
        <dbReference type="ARBA" id="ARBA00022705"/>
    </source>
</evidence>
<dbReference type="Gene3D" id="3.40.1360.10">
    <property type="match status" value="1"/>
</dbReference>
<comment type="caution">
    <text evidence="16">The sequence shown here is derived from an EMBL/GenBank/DDBJ whole genome shotgun (WGS) entry which is preliminary data.</text>
</comment>
<dbReference type="InterPro" id="IPR036977">
    <property type="entry name" value="DNA_primase_Znf_CHC2"/>
</dbReference>
<dbReference type="SMART" id="SM00400">
    <property type="entry name" value="ZnF_CHCC"/>
    <property type="match status" value="1"/>
</dbReference>
<comment type="subunit">
    <text evidence="12">Monomer. Interacts with DnaB.</text>
</comment>
<dbReference type="AlphaFoldDB" id="A0A0W1AHH4"/>
<dbReference type="GO" id="GO:0000428">
    <property type="term" value="C:DNA-directed RNA polymerase complex"/>
    <property type="evidence" value="ECO:0007669"/>
    <property type="project" value="UniProtKB-KW"/>
</dbReference>
<keyword evidence="17" id="KW-1185">Reference proteome</keyword>
<dbReference type="PANTHER" id="PTHR30313:SF2">
    <property type="entry name" value="DNA PRIMASE"/>
    <property type="match status" value="1"/>
</dbReference>
<evidence type="ECO:0000256" key="14">
    <source>
        <dbReference type="PIRSR" id="PIRSR002811-1"/>
    </source>
</evidence>
<evidence type="ECO:0000256" key="3">
    <source>
        <dbReference type="ARBA" id="ARBA00022679"/>
    </source>
</evidence>
<evidence type="ECO:0000256" key="1">
    <source>
        <dbReference type="ARBA" id="ARBA00022478"/>
    </source>
</evidence>
<evidence type="ECO:0000256" key="6">
    <source>
        <dbReference type="ARBA" id="ARBA00022723"/>
    </source>
</evidence>
<keyword evidence="6 12" id="KW-0479">Metal-binding</keyword>
<dbReference type="PROSITE" id="PS50880">
    <property type="entry name" value="TOPRIM"/>
    <property type="match status" value="1"/>
</dbReference>
<dbReference type="InterPro" id="IPR006171">
    <property type="entry name" value="TOPRIM_dom"/>
</dbReference>
<sequence>MSGLIPQPFIDDILHRTDLVELIDSYVPLKKRGTSHIACCPFHNEKTPSFNVVAKKQFYHCFGCGASGNAISFVMNYLNQGFIDAIETLATRLGLTVPKEGKVEQNNASQDLYKLLSAVSQYYQKKLKHDGQTAIDYLRKRGLSGTIAKLYQLGFAPDGWHQLEQAFPRNQRELIATGMLIKNDDGKIYDRYRNRVMFPIHDRHGRIIGFGGRVLNPDQKPKYLNSPETVIFQKSRELYGLHQILSHNKTTEYIILVEGYMDVIALAQHGIMNAVATLGTATSTYHIQLLAKHTKHLIFCFDGDTAGRQAAWRGLESSLPHLNSGLDAGFIFLPEGHDPDSLVREEGKEQFLARLQQATPLHRFFFDTLAKDINLQNPAGKTQLINAAKPYLQKMEEGTFKQLLIDDLSRLTHLDNHRLNQLITQKTEITPTENTTAISRSPLRIAIALLLQNPEIYNKIAPQIAPELLHKKEHHILLNILHQLESNPQATTATLIEFWRTTPYFDAINRLASWDHQVPEQELIKEFVDTLIFLQKQNKELIIRQLIDKSRKEGLTETERNNLQQMLKERHLQTDLEK</sequence>
<dbReference type="PATRIC" id="fig|45076.6.peg.1103"/>
<dbReference type="Pfam" id="PF13155">
    <property type="entry name" value="Toprim_2"/>
    <property type="match status" value="1"/>
</dbReference>
<dbReference type="GO" id="GO:0006269">
    <property type="term" value="P:DNA replication, synthesis of primer"/>
    <property type="evidence" value="ECO:0007669"/>
    <property type="project" value="UniProtKB-UniRule"/>
</dbReference>
<keyword evidence="1 12" id="KW-0240">DNA-directed RNA polymerase</keyword>
<dbReference type="SMART" id="SM00493">
    <property type="entry name" value="TOPRIM"/>
    <property type="match status" value="1"/>
</dbReference>
<evidence type="ECO:0000259" key="15">
    <source>
        <dbReference type="PROSITE" id="PS50880"/>
    </source>
</evidence>
<comment type="domain">
    <text evidence="12">Contains an N-terminal zinc-binding domain, a central core domain that contains the primase activity, and a C-terminal DnaB-binding domain.</text>
</comment>
<dbReference type="InterPro" id="IPR013173">
    <property type="entry name" value="DNA_primase_DnaG_DnaB-bd_dom"/>
</dbReference>
<dbReference type="GO" id="GO:0008270">
    <property type="term" value="F:zinc ion binding"/>
    <property type="evidence" value="ECO:0007669"/>
    <property type="project" value="UniProtKB-UniRule"/>
</dbReference>
<dbReference type="Proteomes" id="UP000054662">
    <property type="component" value="Unassembled WGS sequence"/>
</dbReference>
<dbReference type="InterPro" id="IPR034151">
    <property type="entry name" value="TOPRIM_DnaG_bac"/>
</dbReference>
<keyword evidence="5 12" id="KW-0235">DNA replication</keyword>
<dbReference type="CDD" id="cd03364">
    <property type="entry name" value="TOPRIM_DnaG_primases"/>
    <property type="match status" value="1"/>
</dbReference>
<feature type="domain" description="Toprim" evidence="15">
    <location>
        <begin position="252"/>
        <end position="334"/>
    </location>
</feature>
<dbReference type="GO" id="GO:0003899">
    <property type="term" value="F:DNA-directed RNA polymerase activity"/>
    <property type="evidence" value="ECO:0007669"/>
    <property type="project" value="UniProtKB-UniRule"/>
</dbReference>
<dbReference type="Pfam" id="PF01807">
    <property type="entry name" value="Zn_ribbon_DnaG"/>
    <property type="match status" value="1"/>
</dbReference>
<evidence type="ECO:0000256" key="8">
    <source>
        <dbReference type="ARBA" id="ARBA00022833"/>
    </source>
</evidence>
<dbReference type="Gene3D" id="3.90.980.10">
    <property type="entry name" value="DNA primase, catalytic core, N-terminal domain"/>
    <property type="match status" value="1"/>
</dbReference>
<comment type="function">
    <text evidence="12 13">RNA polymerase that catalyzes the synthesis of short RNA molecules used as primers for DNA polymerase during DNA replication.</text>
</comment>
<dbReference type="InterPro" id="IPR037068">
    <property type="entry name" value="DNA_primase_core_N_sf"/>
</dbReference>
<dbReference type="PANTHER" id="PTHR30313">
    <property type="entry name" value="DNA PRIMASE"/>
    <property type="match status" value="1"/>
</dbReference>
<dbReference type="SUPFAM" id="SSF117023">
    <property type="entry name" value="DNA primase DnaG, C-terminal domain"/>
    <property type="match status" value="1"/>
</dbReference>
<keyword evidence="4 12" id="KW-0548">Nucleotidyltransferase</keyword>
<comment type="catalytic activity">
    <reaction evidence="12">
        <text>ssDNA + n NTP = ssDNA/pppN(pN)n-1 hybrid + (n-1) diphosphate.</text>
        <dbReference type="EC" id="2.7.7.101"/>
    </reaction>
</comment>
<dbReference type="Pfam" id="PF08278">
    <property type="entry name" value="DnaG_DnaB_bind"/>
    <property type="match status" value="1"/>
</dbReference>
<dbReference type="OrthoDB" id="9803773at2"/>
<keyword evidence="9" id="KW-0460">Magnesium</keyword>
<protein>
    <recommendedName>
        <fullName evidence="12 13">DNA primase</fullName>
        <ecNumber evidence="12">2.7.7.101</ecNumber>
    </recommendedName>
</protein>
<dbReference type="InterPro" id="IPR016136">
    <property type="entry name" value="DNA_helicase_N/primase_C"/>
</dbReference>
<dbReference type="STRING" id="45076.Lwor_1013"/>
<dbReference type="HAMAP" id="MF_00974">
    <property type="entry name" value="DNA_primase_DnaG"/>
    <property type="match status" value="1"/>
</dbReference>